<gene>
    <name evidence="1" type="ORF">Sv326_0506</name>
</gene>
<dbReference type="Proteomes" id="UP000510821">
    <property type="component" value="Chromosome"/>
</dbReference>
<dbReference type="EMBL" id="CP058998">
    <property type="protein sequence ID" value="QLJ52681.1"/>
    <property type="molecule type" value="Genomic_DNA"/>
</dbReference>
<sequence>MAIRHTLFDLLKFSNPELNYGEGVKRLKKLEEELDSKDIILIFFFFRDELYLISKDMFSIASASIIITLEDRLKKELLLLYDEGKHLTSSNGKATSPKEIEEFTLNKLRLELERHISNSMSEQIKEMNKLRRVVVHTNMEKAVELNLSGRAQIPDSLMTHESRRVSVVFNPEIPIKILKLSLKVLRELESENLKKQEPFFDQMLDDTIKRRNDFNSGKIYGY</sequence>
<organism evidence="1 2">
    <name type="scientific">Fermentimicrarchaeum limneticum</name>
    <dbReference type="NCBI Taxonomy" id="2795018"/>
    <lineage>
        <taxon>Archaea</taxon>
        <taxon>Candidatus Micrarchaeota</taxon>
        <taxon>Candidatus Fermentimicrarchaeales</taxon>
        <taxon>Candidatus Fermentimicrarchaeaceae</taxon>
        <taxon>Candidatus Fermentimicrarchaeum</taxon>
    </lineage>
</organism>
<evidence type="ECO:0000313" key="1">
    <source>
        <dbReference type="EMBL" id="QLJ52681.1"/>
    </source>
</evidence>
<dbReference type="KEGG" id="flt:Sv326_0506"/>
<accession>A0A7D6BSW3</accession>
<dbReference type="AlphaFoldDB" id="A0A7D6BSW3"/>
<protein>
    <submittedName>
        <fullName evidence="1">Uncharacterized protein</fullName>
    </submittedName>
</protein>
<name>A0A7D6BSW3_FERL1</name>
<proteinExistence type="predicted"/>
<reference evidence="2" key="1">
    <citation type="submission" date="2020-07" db="EMBL/GenBank/DDBJ databases">
        <title>Metabolic diversity and evolutionary history of the archaeal phylum ###Micrarchaeota### uncovered from a freshwater lake metagenome.</title>
        <authorList>
            <person name="Kadnikov V.V."/>
            <person name="Savvichev A.S."/>
            <person name="Mardanov A.V."/>
            <person name="Beletsky A.V."/>
            <person name="Chupakov A.V."/>
            <person name="Kokryatskaya N.M."/>
            <person name="Pimenov N.V."/>
            <person name="Ravin N.V."/>
        </authorList>
    </citation>
    <scope>NUCLEOTIDE SEQUENCE [LARGE SCALE GENOMIC DNA]</scope>
</reference>
<evidence type="ECO:0000313" key="2">
    <source>
        <dbReference type="Proteomes" id="UP000510821"/>
    </source>
</evidence>